<protein>
    <submittedName>
        <fullName evidence="2">Hypothetical_protein</fullName>
    </submittedName>
</protein>
<proteinExistence type="predicted"/>
<dbReference type="AlphaFoldDB" id="A0AA86V455"/>
<organism evidence="1">
    <name type="scientific">Hexamita inflata</name>
    <dbReference type="NCBI Taxonomy" id="28002"/>
    <lineage>
        <taxon>Eukaryota</taxon>
        <taxon>Metamonada</taxon>
        <taxon>Diplomonadida</taxon>
        <taxon>Hexamitidae</taxon>
        <taxon>Hexamitinae</taxon>
        <taxon>Hexamita</taxon>
    </lineage>
</organism>
<evidence type="ECO:0000313" key="3">
    <source>
        <dbReference type="Proteomes" id="UP001642409"/>
    </source>
</evidence>
<evidence type="ECO:0000313" key="2">
    <source>
        <dbReference type="EMBL" id="CAL5986848.1"/>
    </source>
</evidence>
<evidence type="ECO:0000313" key="1">
    <source>
        <dbReference type="EMBL" id="CAI9975582.1"/>
    </source>
</evidence>
<dbReference type="EMBL" id="CATOUU010001169">
    <property type="protein sequence ID" value="CAI9975582.1"/>
    <property type="molecule type" value="Genomic_DNA"/>
</dbReference>
<comment type="caution">
    <text evidence="1">The sequence shown here is derived from an EMBL/GenBank/DDBJ whole genome shotgun (WGS) entry which is preliminary data.</text>
</comment>
<sequence length="104" mass="12188">MQLQPLNKKKQMKQQRQSNVLKLKAKDQHVNFSKVDSPNQKQIFQLANLQISDLIQNVLVSVKQVEADEAATFIRRLKIEGKRLTCYMQYQEESETEIVNQLSR</sequence>
<reference evidence="1" key="1">
    <citation type="submission" date="2023-06" db="EMBL/GenBank/DDBJ databases">
        <authorList>
            <person name="Kurt Z."/>
        </authorList>
    </citation>
    <scope>NUCLEOTIDE SEQUENCE</scope>
</reference>
<gene>
    <name evidence="1" type="ORF">HINF_LOCUS63227</name>
    <name evidence="2" type="ORF">HINF_LOCUS9612</name>
</gene>
<name>A0AA86V455_9EUKA</name>
<reference evidence="2 3" key="2">
    <citation type="submission" date="2024-07" db="EMBL/GenBank/DDBJ databases">
        <authorList>
            <person name="Akdeniz Z."/>
        </authorList>
    </citation>
    <scope>NUCLEOTIDE SEQUENCE [LARGE SCALE GENOMIC DNA]</scope>
</reference>
<accession>A0AA86V455</accession>
<dbReference type="EMBL" id="CAXDID020000020">
    <property type="protein sequence ID" value="CAL5986848.1"/>
    <property type="molecule type" value="Genomic_DNA"/>
</dbReference>
<keyword evidence="3" id="KW-1185">Reference proteome</keyword>
<dbReference type="Proteomes" id="UP001642409">
    <property type="component" value="Unassembled WGS sequence"/>
</dbReference>